<dbReference type="InterPro" id="IPR020930">
    <property type="entry name" value="Ribosomal_uL5_bac-type"/>
</dbReference>
<name>A0A191T4T7_9VIRI</name>
<dbReference type="GO" id="GO:0005840">
    <property type="term" value="C:ribosome"/>
    <property type="evidence" value="ECO:0007669"/>
    <property type="project" value="UniProtKB-KW"/>
</dbReference>
<evidence type="ECO:0000259" key="7">
    <source>
        <dbReference type="Pfam" id="PF00281"/>
    </source>
</evidence>
<dbReference type="Pfam" id="PF00281">
    <property type="entry name" value="Ribosomal_L5"/>
    <property type="match status" value="1"/>
</dbReference>
<evidence type="ECO:0000256" key="4">
    <source>
        <dbReference type="ARBA" id="ARBA00035210"/>
    </source>
</evidence>
<dbReference type="GO" id="GO:0003735">
    <property type="term" value="F:structural constituent of ribosome"/>
    <property type="evidence" value="ECO:0007669"/>
    <property type="project" value="InterPro"/>
</dbReference>
<geneLocation type="chloroplast" evidence="9"/>
<dbReference type="PROSITE" id="PS00358">
    <property type="entry name" value="RIBOSOMAL_L5"/>
    <property type="match status" value="1"/>
</dbReference>
<dbReference type="HAMAP" id="MF_01333_B">
    <property type="entry name" value="Ribosomal_uL5_B"/>
    <property type="match status" value="1"/>
</dbReference>
<dbReference type="InterPro" id="IPR031309">
    <property type="entry name" value="Ribosomal_uL5_C"/>
</dbReference>
<comment type="function">
    <text evidence="5">Binds 5S rRNA, forms part of the central protuberance of the 50S subunit.</text>
</comment>
<dbReference type="EMBL" id="KU646490">
    <property type="protein sequence ID" value="ANI25404.1"/>
    <property type="molecule type" value="Genomic_DNA"/>
</dbReference>
<feature type="domain" description="Large ribosomal subunit protein uL5 C-terminal" evidence="8">
    <location>
        <begin position="85"/>
        <end position="178"/>
    </location>
</feature>
<keyword evidence="2 5" id="KW-0689">Ribosomal protein</keyword>
<dbReference type="GO" id="GO:0006412">
    <property type="term" value="P:translation"/>
    <property type="evidence" value="ECO:0007669"/>
    <property type="project" value="UniProtKB-UniRule"/>
</dbReference>
<dbReference type="InterPro" id="IPR031310">
    <property type="entry name" value="Ribosomal_uL5_N"/>
</dbReference>
<gene>
    <name evidence="5 9" type="primary">rpl5</name>
</gene>
<dbReference type="FunFam" id="3.30.1440.10:FF:000001">
    <property type="entry name" value="50S ribosomal protein L5"/>
    <property type="match status" value="1"/>
</dbReference>
<evidence type="ECO:0000256" key="6">
    <source>
        <dbReference type="RuleBase" id="RU003930"/>
    </source>
</evidence>
<dbReference type="AlphaFoldDB" id="A0A191T4T7"/>
<dbReference type="InterPro" id="IPR022803">
    <property type="entry name" value="Ribosomal_uL5_dom_sf"/>
</dbReference>
<dbReference type="InterPro" id="IPR020929">
    <property type="entry name" value="Ribosomal_uL5_CS"/>
</dbReference>
<evidence type="ECO:0000259" key="8">
    <source>
        <dbReference type="Pfam" id="PF00673"/>
    </source>
</evidence>
<dbReference type="GO" id="GO:0019843">
    <property type="term" value="F:rRNA binding"/>
    <property type="evidence" value="ECO:0007669"/>
    <property type="project" value="UniProtKB-UniRule"/>
</dbReference>
<dbReference type="NCBIfam" id="NF000585">
    <property type="entry name" value="PRK00010.1"/>
    <property type="match status" value="1"/>
</dbReference>
<comment type="similarity">
    <text evidence="1 5 6">Belongs to the universal ribosomal protein uL5 family.</text>
</comment>
<dbReference type="GO" id="GO:0009507">
    <property type="term" value="C:chloroplast"/>
    <property type="evidence" value="ECO:0007669"/>
    <property type="project" value="UniProtKB-SubCell"/>
</dbReference>
<dbReference type="RefSeq" id="YP_009256669.1">
    <property type="nucleotide sequence ID" value="NC_030313.1"/>
</dbReference>
<dbReference type="InterPro" id="IPR002132">
    <property type="entry name" value="Ribosomal_uL5"/>
</dbReference>
<dbReference type="SUPFAM" id="SSF55282">
    <property type="entry name" value="RL5-like"/>
    <property type="match status" value="1"/>
</dbReference>
<evidence type="ECO:0000256" key="1">
    <source>
        <dbReference type="ARBA" id="ARBA00008553"/>
    </source>
</evidence>
<accession>A0A191T4T7</accession>
<dbReference type="GO" id="GO:1990904">
    <property type="term" value="C:ribonucleoprotein complex"/>
    <property type="evidence" value="ECO:0007669"/>
    <property type="project" value="UniProtKB-KW"/>
</dbReference>
<dbReference type="Gene3D" id="3.30.1440.10">
    <property type="match status" value="1"/>
</dbReference>
<keyword evidence="5" id="KW-0699">rRNA-binding</keyword>
<reference evidence="9" key="1">
    <citation type="journal article" date="2016" name="Front. Plant Sci.">
        <title>Comparative Chloroplast Genome Analyses of Streptophyte Green Algae Uncover Major Structural Alterations in the Klebsormidiophyceae, Coleochaetophyceae and Zygnematophyceae.</title>
        <authorList>
            <person name="Lemieux C."/>
            <person name="Otis C."/>
            <person name="Turmel M."/>
        </authorList>
    </citation>
    <scope>NUCLEOTIDE SEQUENCE</scope>
</reference>
<dbReference type="PIRSF" id="PIRSF002161">
    <property type="entry name" value="Ribosomal_L5"/>
    <property type="match status" value="1"/>
</dbReference>
<evidence type="ECO:0000256" key="3">
    <source>
        <dbReference type="ARBA" id="ARBA00023274"/>
    </source>
</evidence>
<dbReference type="Pfam" id="PF00673">
    <property type="entry name" value="Ribosomal_L5_C"/>
    <property type="match status" value="1"/>
</dbReference>
<evidence type="ECO:0000256" key="5">
    <source>
        <dbReference type="HAMAP-Rule" id="MF_01333"/>
    </source>
</evidence>
<dbReference type="GeneID" id="27986493"/>
<proteinExistence type="inferred from homology"/>
<comment type="subcellular location">
    <subcellularLocation>
        <location evidence="5">Plastid</location>
        <location evidence="5">Chloroplast</location>
    </subcellularLocation>
</comment>
<feature type="domain" description="Large ribosomal subunit protein uL5 N-terminal" evidence="7">
    <location>
        <begin position="25"/>
        <end position="81"/>
    </location>
</feature>
<keyword evidence="9" id="KW-0934">Plastid</keyword>
<organism evidence="9">
    <name type="scientific">Entransia fimbriata</name>
    <dbReference type="NCBI Taxonomy" id="130991"/>
    <lineage>
        <taxon>Eukaryota</taxon>
        <taxon>Viridiplantae</taxon>
        <taxon>Streptophyta</taxon>
        <taxon>Klebsormidiophyceae</taxon>
        <taxon>Entransiales</taxon>
        <taxon>Entransiaceae</taxon>
        <taxon>Entransia</taxon>
    </lineage>
</organism>
<dbReference type="PANTHER" id="PTHR11994">
    <property type="entry name" value="60S RIBOSOMAL PROTEIN L11-RELATED"/>
    <property type="match status" value="1"/>
</dbReference>
<comment type="subunit">
    <text evidence="5">Part of the 50S ribosomal subunit; contacts the 5S rRNA.</text>
</comment>
<evidence type="ECO:0000313" key="9">
    <source>
        <dbReference type="EMBL" id="ANI25404.1"/>
    </source>
</evidence>
<sequence length="182" mass="20720">MKQKLKQKYVEKIHTFMESNGPYKNKNEYPKLIKIVINCGVGEAAQNSKFLDATIKDLSVIAGQQVVVTRAKKAIAGFKIREGMPVGVFVTLRGEAMYAFLDRLIHLALPRIRDFQGLNIHSFDQQGNFHIGLQEQLMFPEINYDKIEKVHGMNICFVLKSKKREEAIKTLTILGIPFAKQI</sequence>
<keyword evidence="3 5" id="KW-0687">Ribonucleoprotein</keyword>
<protein>
    <recommendedName>
        <fullName evidence="4 5">Large ribosomal subunit protein uL5c</fullName>
    </recommendedName>
</protein>
<keyword evidence="9" id="KW-0150">Chloroplast</keyword>
<keyword evidence="5" id="KW-0694">RNA-binding</keyword>
<evidence type="ECO:0000256" key="2">
    <source>
        <dbReference type="ARBA" id="ARBA00022980"/>
    </source>
</evidence>